<keyword evidence="1" id="KW-0489">Methyltransferase</keyword>
<accession>A0ABS1TK21</accession>
<dbReference type="Proteomes" id="UP000623967">
    <property type="component" value="Unassembled WGS sequence"/>
</dbReference>
<sequence length="203" mass="24302">MKEHYYDQLLGIQTQGDRMEGPAPKPFRYYPYEPTPYGALEVLFENYEVTRTDRVVDFGCGKGRLVFYIHYFFHASAAGIEMNEILYRKALDNREAYARKTKNHLQRLQFYCCLAEEYKIDPMDNRFYFFNPFSIQVFRSIINNVLNSVEECERSAELILYYPSEDYIFYLGNDSPFELKKEIVLPHEYLRDANERFLIYRLG</sequence>
<keyword evidence="2" id="KW-1185">Reference proteome</keyword>
<dbReference type="RefSeq" id="WP_202652927.1">
    <property type="nucleotide sequence ID" value="NZ_JAESWB010000045.1"/>
</dbReference>
<dbReference type="SUPFAM" id="SSF53335">
    <property type="entry name" value="S-adenosyl-L-methionine-dependent methyltransferases"/>
    <property type="match status" value="1"/>
</dbReference>
<dbReference type="GO" id="GO:0032259">
    <property type="term" value="P:methylation"/>
    <property type="evidence" value="ECO:0007669"/>
    <property type="project" value="UniProtKB-KW"/>
</dbReference>
<evidence type="ECO:0000313" key="1">
    <source>
        <dbReference type="EMBL" id="MBL4951647.1"/>
    </source>
</evidence>
<dbReference type="Gene3D" id="3.40.50.150">
    <property type="entry name" value="Vaccinia Virus protein VP39"/>
    <property type="match status" value="1"/>
</dbReference>
<keyword evidence="1" id="KW-0808">Transferase</keyword>
<organism evidence="1 2">
    <name type="scientific">Neobacillus paridis</name>
    <dbReference type="NCBI Taxonomy" id="2803862"/>
    <lineage>
        <taxon>Bacteria</taxon>
        <taxon>Bacillati</taxon>
        <taxon>Bacillota</taxon>
        <taxon>Bacilli</taxon>
        <taxon>Bacillales</taxon>
        <taxon>Bacillaceae</taxon>
        <taxon>Neobacillus</taxon>
    </lineage>
</organism>
<evidence type="ECO:0000313" key="2">
    <source>
        <dbReference type="Proteomes" id="UP000623967"/>
    </source>
</evidence>
<dbReference type="EMBL" id="JAESWB010000045">
    <property type="protein sequence ID" value="MBL4951647.1"/>
    <property type="molecule type" value="Genomic_DNA"/>
</dbReference>
<dbReference type="InterPro" id="IPR029063">
    <property type="entry name" value="SAM-dependent_MTases_sf"/>
</dbReference>
<proteinExistence type="predicted"/>
<protein>
    <submittedName>
        <fullName evidence="1">Methyltransferase</fullName>
    </submittedName>
</protein>
<reference evidence="1 2" key="1">
    <citation type="submission" date="2021-01" db="EMBL/GenBank/DDBJ databases">
        <title>Genome public.</title>
        <authorList>
            <person name="Liu C."/>
            <person name="Sun Q."/>
        </authorList>
    </citation>
    <scope>NUCLEOTIDE SEQUENCE [LARGE SCALE GENOMIC DNA]</scope>
    <source>
        <strain evidence="1 2">YIM B02564</strain>
    </source>
</reference>
<dbReference type="GO" id="GO:0008168">
    <property type="term" value="F:methyltransferase activity"/>
    <property type="evidence" value="ECO:0007669"/>
    <property type="project" value="UniProtKB-KW"/>
</dbReference>
<gene>
    <name evidence="1" type="ORF">JK635_05245</name>
</gene>
<comment type="caution">
    <text evidence="1">The sequence shown here is derived from an EMBL/GenBank/DDBJ whole genome shotgun (WGS) entry which is preliminary data.</text>
</comment>
<name>A0ABS1TK21_9BACI</name>